<protein>
    <submittedName>
        <fullName evidence="2">HEPN domain-containing protein</fullName>
    </submittedName>
</protein>
<dbReference type="InterPro" id="IPR007842">
    <property type="entry name" value="HEPN_dom"/>
</dbReference>
<dbReference type="AlphaFoldDB" id="A0A1N6E5Y2"/>
<accession>A0A1N6E5Y2</accession>
<reference evidence="3" key="1">
    <citation type="submission" date="2016-11" db="EMBL/GenBank/DDBJ databases">
        <authorList>
            <person name="Varghese N."/>
            <person name="Submissions S."/>
        </authorList>
    </citation>
    <scope>NUCLEOTIDE SEQUENCE [LARGE SCALE GENOMIC DNA]</scope>
    <source>
        <strain evidence="3">DSM 24787</strain>
    </source>
</reference>
<evidence type="ECO:0000313" key="2">
    <source>
        <dbReference type="EMBL" id="SIN78465.1"/>
    </source>
</evidence>
<evidence type="ECO:0000259" key="1">
    <source>
        <dbReference type="Pfam" id="PF05168"/>
    </source>
</evidence>
<sequence>MLLKKVLKRIAENRLKDSNVLLRNKRYNAAIYLAGYAIELMLKLKICHIFRFKHGFPENEIEFNTCKDAASFAFFSTAIAKLKQIKHHNLAELLRYSGKEITIFTKCSSEWAGILNWGPNHRYSSKIVRKATAAEFIRNCKIIIENL</sequence>
<proteinExistence type="predicted"/>
<gene>
    <name evidence="2" type="ORF">SAMN04488055_1331</name>
</gene>
<dbReference type="STRING" id="536979.SAMN04488055_1331"/>
<dbReference type="OrthoDB" id="5183931at2"/>
<dbReference type="Proteomes" id="UP000185003">
    <property type="component" value="Unassembled WGS sequence"/>
</dbReference>
<dbReference type="Pfam" id="PF05168">
    <property type="entry name" value="HEPN"/>
    <property type="match status" value="1"/>
</dbReference>
<dbReference type="RefSeq" id="WP_074238482.1">
    <property type="nucleotide sequence ID" value="NZ_FSRA01000001.1"/>
</dbReference>
<name>A0A1N6E5Y2_9BACT</name>
<keyword evidence="3" id="KW-1185">Reference proteome</keyword>
<organism evidence="2 3">
    <name type="scientific">Chitinophaga niabensis</name>
    <dbReference type="NCBI Taxonomy" id="536979"/>
    <lineage>
        <taxon>Bacteria</taxon>
        <taxon>Pseudomonadati</taxon>
        <taxon>Bacteroidota</taxon>
        <taxon>Chitinophagia</taxon>
        <taxon>Chitinophagales</taxon>
        <taxon>Chitinophagaceae</taxon>
        <taxon>Chitinophaga</taxon>
    </lineage>
</organism>
<dbReference type="Gene3D" id="1.20.120.330">
    <property type="entry name" value="Nucleotidyltransferases domain 2"/>
    <property type="match status" value="1"/>
</dbReference>
<dbReference type="EMBL" id="FSRA01000001">
    <property type="protein sequence ID" value="SIN78465.1"/>
    <property type="molecule type" value="Genomic_DNA"/>
</dbReference>
<evidence type="ECO:0000313" key="3">
    <source>
        <dbReference type="Proteomes" id="UP000185003"/>
    </source>
</evidence>
<feature type="domain" description="HEPN" evidence="1">
    <location>
        <begin position="6"/>
        <end position="43"/>
    </location>
</feature>